<dbReference type="AlphaFoldDB" id="A0AAV2G7S7"/>
<dbReference type="EMBL" id="OZ034821">
    <property type="protein sequence ID" value="CAL1406736.1"/>
    <property type="molecule type" value="Genomic_DNA"/>
</dbReference>
<protein>
    <submittedName>
        <fullName evidence="1">Uncharacterized protein</fullName>
    </submittedName>
</protein>
<accession>A0AAV2G7S7</accession>
<evidence type="ECO:0000313" key="1">
    <source>
        <dbReference type="EMBL" id="CAL1406736.1"/>
    </source>
</evidence>
<keyword evidence="2" id="KW-1185">Reference proteome</keyword>
<gene>
    <name evidence="1" type="ORF">LTRI10_LOCUS46443</name>
</gene>
<organism evidence="1 2">
    <name type="scientific">Linum trigynum</name>
    <dbReference type="NCBI Taxonomy" id="586398"/>
    <lineage>
        <taxon>Eukaryota</taxon>
        <taxon>Viridiplantae</taxon>
        <taxon>Streptophyta</taxon>
        <taxon>Embryophyta</taxon>
        <taxon>Tracheophyta</taxon>
        <taxon>Spermatophyta</taxon>
        <taxon>Magnoliopsida</taxon>
        <taxon>eudicotyledons</taxon>
        <taxon>Gunneridae</taxon>
        <taxon>Pentapetalae</taxon>
        <taxon>rosids</taxon>
        <taxon>fabids</taxon>
        <taxon>Malpighiales</taxon>
        <taxon>Linaceae</taxon>
        <taxon>Linum</taxon>
    </lineage>
</organism>
<reference evidence="1 2" key="1">
    <citation type="submission" date="2024-04" db="EMBL/GenBank/DDBJ databases">
        <authorList>
            <person name="Fracassetti M."/>
        </authorList>
    </citation>
    <scope>NUCLEOTIDE SEQUENCE [LARGE SCALE GENOMIC DNA]</scope>
</reference>
<proteinExistence type="predicted"/>
<sequence length="100" mass="12311">MFHQQLHPYYSQPTYSPYEYQDPYYVPLNPSLPYDYSYAMNQRFYQYHQEWGLHQNWNGYYYSASDGTEEGSTVVSPEFKKHIRAAFLPYNFDRELYQRF</sequence>
<evidence type="ECO:0000313" key="2">
    <source>
        <dbReference type="Proteomes" id="UP001497516"/>
    </source>
</evidence>
<name>A0AAV2G7S7_9ROSI</name>
<dbReference type="Proteomes" id="UP001497516">
    <property type="component" value="Chromosome 8"/>
</dbReference>